<keyword evidence="2" id="KW-0413">Isomerase</keyword>
<organism evidence="4 5">
    <name type="scientific">Leptospira borgpetersenii str. 200701203</name>
    <dbReference type="NCBI Taxonomy" id="1193007"/>
    <lineage>
        <taxon>Bacteria</taxon>
        <taxon>Pseudomonadati</taxon>
        <taxon>Spirochaetota</taxon>
        <taxon>Spirochaetia</taxon>
        <taxon>Leptospirales</taxon>
        <taxon>Leptospiraceae</taxon>
        <taxon>Leptospira</taxon>
    </lineage>
</organism>
<accession>M3HP54</accession>
<dbReference type="InterPro" id="IPR020103">
    <property type="entry name" value="PsdUridine_synth_cat_dom_sf"/>
</dbReference>
<dbReference type="GO" id="GO:0000455">
    <property type="term" value="P:enzyme-directed rRNA pseudouridine synthesis"/>
    <property type="evidence" value="ECO:0007669"/>
    <property type="project" value="TreeGrafter"/>
</dbReference>
<dbReference type="Gene3D" id="3.10.290.10">
    <property type="entry name" value="RNA-binding S4 domain"/>
    <property type="match status" value="1"/>
</dbReference>
<evidence type="ECO:0000256" key="2">
    <source>
        <dbReference type="ARBA" id="ARBA00023235"/>
    </source>
</evidence>
<dbReference type="SUPFAM" id="SSF55120">
    <property type="entry name" value="Pseudouridine synthase"/>
    <property type="match status" value="1"/>
</dbReference>
<gene>
    <name evidence="4" type="ORF">LEP1GSC123_4831</name>
</gene>
<name>M3HP54_LEPBO</name>
<dbReference type="Pfam" id="PF00849">
    <property type="entry name" value="PseudoU_synth_2"/>
    <property type="match status" value="1"/>
</dbReference>
<comment type="similarity">
    <text evidence="1">Belongs to the pseudouridine synthase RluA family.</text>
</comment>
<dbReference type="GO" id="GO:0003723">
    <property type="term" value="F:RNA binding"/>
    <property type="evidence" value="ECO:0007669"/>
    <property type="project" value="InterPro"/>
</dbReference>
<dbReference type="InterPro" id="IPR006145">
    <property type="entry name" value="PsdUridine_synth_RsuA/RluA"/>
</dbReference>
<evidence type="ECO:0000313" key="4">
    <source>
        <dbReference type="EMBL" id="EMF99434.1"/>
    </source>
</evidence>
<sequence length="212" mass="24296">MWSKNLESFFIFNELRTESRSIGRIFRKSIGSIFKISFGDEMSRATIQKWIECGYVCNQDRKICDKSSWKVKAGEQYFLSIPPRPPLNLEPIPMTLPVVLEREDYLIIHKPPGIASHSGPGDRSPSLVNGLLHHFKELSKVGGEARPGIVHRLDKPTEGLMLIAKNDRAHGKLSELFRKREIEKNIMLGFKDIFPQRQARLIFRLRGIQSKG</sequence>
<evidence type="ECO:0000256" key="1">
    <source>
        <dbReference type="ARBA" id="ARBA00010876"/>
    </source>
</evidence>
<dbReference type="AlphaFoldDB" id="M3HP54"/>
<dbReference type="PANTHER" id="PTHR21600:SF44">
    <property type="entry name" value="RIBOSOMAL LARGE SUBUNIT PSEUDOURIDINE SYNTHASE D"/>
    <property type="match status" value="1"/>
</dbReference>
<protein>
    <submittedName>
        <fullName evidence="4">RNA pseudouridine synthase domain protein</fullName>
    </submittedName>
</protein>
<dbReference type="InterPro" id="IPR036986">
    <property type="entry name" value="S4_RNA-bd_sf"/>
</dbReference>
<evidence type="ECO:0000313" key="5">
    <source>
        <dbReference type="Proteomes" id="UP000011783"/>
    </source>
</evidence>
<dbReference type="GO" id="GO:0140098">
    <property type="term" value="F:catalytic activity, acting on RNA"/>
    <property type="evidence" value="ECO:0007669"/>
    <property type="project" value="UniProtKB-ARBA"/>
</dbReference>
<feature type="domain" description="Pseudouridine synthase RsuA/RluA-like" evidence="3">
    <location>
        <begin position="104"/>
        <end position="184"/>
    </location>
</feature>
<dbReference type="GO" id="GO:0009982">
    <property type="term" value="F:pseudouridine synthase activity"/>
    <property type="evidence" value="ECO:0007669"/>
    <property type="project" value="InterPro"/>
</dbReference>
<dbReference type="PANTHER" id="PTHR21600">
    <property type="entry name" value="MITOCHONDRIAL RNA PSEUDOURIDINE SYNTHASE"/>
    <property type="match status" value="1"/>
</dbReference>
<dbReference type="EMBL" id="AKWO02000073">
    <property type="protein sequence ID" value="EMF99434.1"/>
    <property type="molecule type" value="Genomic_DNA"/>
</dbReference>
<dbReference type="Proteomes" id="UP000011783">
    <property type="component" value="Unassembled WGS sequence"/>
</dbReference>
<reference evidence="4 5" key="1">
    <citation type="submission" date="2013-01" db="EMBL/GenBank/DDBJ databases">
        <authorList>
            <person name="Harkins D.M."/>
            <person name="Durkin A.S."/>
            <person name="Brinkac L.M."/>
            <person name="Haft D.H."/>
            <person name="Selengut J.D."/>
            <person name="Sanka R."/>
            <person name="DePew J."/>
            <person name="Purushe J."/>
            <person name="Picardeau M."/>
            <person name="Werts C."/>
            <person name="Goarant C."/>
            <person name="Vinetz J.M."/>
            <person name="Sutton G.G."/>
            <person name="Nierman W.C."/>
            <person name="Fouts D.E."/>
        </authorList>
    </citation>
    <scope>NUCLEOTIDE SEQUENCE [LARGE SCALE GENOMIC DNA]</scope>
    <source>
        <strain evidence="4 5">200701203</strain>
    </source>
</reference>
<dbReference type="Gene3D" id="3.30.2350.10">
    <property type="entry name" value="Pseudouridine synthase"/>
    <property type="match status" value="1"/>
</dbReference>
<dbReference type="BioCyc" id="LBOR1193007:G11KN-258-MONOMER"/>
<dbReference type="CDD" id="cd02869">
    <property type="entry name" value="PseudoU_synth_RluA_like"/>
    <property type="match status" value="1"/>
</dbReference>
<dbReference type="InterPro" id="IPR050188">
    <property type="entry name" value="RluA_PseudoU_synthase"/>
</dbReference>
<evidence type="ECO:0000259" key="3">
    <source>
        <dbReference type="Pfam" id="PF00849"/>
    </source>
</evidence>
<comment type="caution">
    <text evidence="4">The sequence shown here is derived from an EMBL/GenBank/DDBJ whole genome shotgun (WGS) entry which is preliminary data.</text>
</comment>
<proteinExistence type="inferred from homology"/>